<dbReference type="RefSeq" id="WP_213167894.1">
    <property type="nucleotide sequence ID" value="NZ_CP058559.1"/>
</dbReference>
<name>A0A7G9W6C5_ALKCA</name>
<proteinExistence type="predicted"/>
<accession>A0A7G9W6C5</accession>
<dbReference type="EMBL" id="CP058559">
    <property type="protein sequence ID" value="QNO14237.1"/>
    <property type="molecule type" value="Genomic_DNA"/>
</dbReference>
<dbReference type="KEGG" id="acae:HYG86_05350"/>
<keyword evidence="2" id="KW-1185">Reference proteome</keyword>
<evidence type="ECO:0000313" key="2">
    <source>
        <dbReference type="Proteomes" id="UP000516160"/>
    </source>
</evidence>
<organism evidence="1 2">
    <name type="scientific">Alkalicella caledoniensis</name>
    <dbReference type="NCBI Taxonomy" id="2731377"/>
    <lineage>
        <taxon>Bacteria</taxon>
        <taxon>Bacillati</taxon>
        <taxon>Bacillota</taxon>
        <taxon>Clostridia</taxon>
        <taxon>Eubacteriales</taxon>
        <taxon>Proteinivoracaceae</taxon>
        <taxon>Alkalicella</taxon>
    </lineage>
</organism>
<evidence type="ECO:0000313" key="1">
    <source>
        <dbReference type="EMBL" id="QNO14237.1"/>
    </source>
</evidence>
<dbReference type="AlphaFoldDB" id="A0A7G9W6C5"/>
<reference evidence="1 2" key="1">
    <citation type="submission" date="2020-07" db="EMBL/GenBank/DDBJ databases">
        <title>Alkalicella. sp. LB2 genome.</title>
        <authorList>
            <person name="Postec A."/>
            <person name="Quemeneur M."/>
        </authorList>
    </citation>
    <scope>NUCLEOTIDE SEQUENCE [LARGE SCALE GENOMIC DNA]</scope>
    <source>
        <strain evidence="1 2">LB2</strain>
    </source>
</reference>
<dbReference type="Proteomes" id="UP000516160">
    <property type="component" value="Chromosome"/>
</dbReference>
<protein>
    <submittedName>
        <fullName evidence="1">Uncharacterized protein</fullName>
    </submittedName>
</protein>
<sequence length="128" mass="14658">MIKAYFVGISTEYEGEDIEVRYAIFKDEELITKKTVFQEYVKPAVVNQNALVTLLKELKDYINDEITVIMNDPALNELLRGVSQTKNADVLKTLKYTRGKIGKFSSLTVKDISQDKPELAKWNEILQP</sequence>
<gene>
    <name evidence="1" type="ORF">HYG86_05350</name>
</gene>